<reference evidence="1 2" key="1">
    <citation type="submission" date="2021-06" db="EMBL/GenBank/DDBJ databases">
        <title>Caerostris extrusa draft genome.</title>
        <authorList>
            <person name="Kono N."/>
            <person name="Arakawa K."/>
        </authorList>
    </citation>
    <scope>NUCLEOTIDE SEQUENCE [LARGE SCALE GENOMIC DNA]</scope>
</reference>
<proteinExistence type="predicted"/>
<accession>A0AAV4PDK5</accession>
<organism evidence="1 2">
    <name type="scientific">Caerostris extrusa</name>
    <name type="common">Bark spider</name>
    <name type="synonym">Caerostris bankana</name>
    <dbReference type="NCBI Taxonomy" id="172846"/>
    <lineage>
        <taxon>Eukaryota</taxon>
        <taxon>Metazoa</taxon>
        <taxon>Ecdysozoa</taxon>
        <taxon>Arthropoda</taxon>
        <taxon>Chelicerata</taxon>
        <taxon>Arachnida</taxon>
        <taxon>Araneae</taxon>
        <taxon>Araneomorphae</taxon>
        <taxon>Entelegynae</taxon>
        <taxon>Araneoidea</taxon>
        <taxon>Araneidae</taxon>
        <taxon>Caerostris</taxon>
    </lineage>
</organism>
<comment type="caution">
    <text evidence="1">The sequence shown here is derived from an EMBL/GenBank/DDBJ whole genome shotgun (WGS) entry which is preliminary data.</text>
</comment>
<dbReference type="AlphaFoldDB" id="A0AAV4PDK5"/>
<dbReference type="Proteomes" id="UP001054945">
    <property type="component" value="Unassembled WGS sequence"/>
</dbReference>
<keyword evidence="2" id="KW-1185">Reference proteome</keyword>
<name>A0AAV4PDK5_CAEEX</name>
<gene>
    <name evidence="1" type="ORF">CEXT_147711</name>
</gene>
<sequence length="93" mass="10740">MARVGRIAKYNWLQPGWLSPSYQIWNALTFLARVGRLAKYHWLQPGVCLFLSNMEYVNLLFQGRPGSQIQLATAREDCLLPIKYGMRQPSWPG</sequence>
<dbReference type="EMBL" id="BPLR01004478">
    <property type="protein sequence ID" value="GIX95191.1"/>
    <property type="molecule type" value="Genomic_DNA"/>
</dbReference>
<evidence type="ECO:0000313" key="2">
    <source>
        <dbReference type="Proteomes" id="UP001054945"/>
    </source>
</evidence>
<evidence type="ECO:0000313" key="1">
    <source>
        <dbReference type="EMBL" id="GIX95191.1"/>
    </source>
</evidence>
<protein>
    <submittedName>
        <fullName evidence="1">Uncharacterized protein</fullName>
    </submittedName>
</protein>